<sequence length="176" mass="20431">MDLENDYYLVRFSEEDDYNKVLTNGPWVIFGQYLTIRPWTPDFLTTQDEGRFVRIAICVDLRKPLISKVRINGHLQRVEYESLPHVCFKYCLYGHGSDLCQKGCAYFPMEDDPVNMAMLEKLGCQDLNRRVKEEDYGLWMLVECRKWCTGRSLGVKVNDIQGRQNGGSRFEALGGN</sequence>
<dbReference type="InterPro" id="IPR025558">
    <property type="entry name" value="DUF4283"/>
</dbReference>
<gene>
    <name evidence="2" type="ORF">B456_004G096300</name>
</gene>
<evidence type="ECO:0000313" key="2">
    <source>
        <dbReference type="EMBL" id="KJB23400.1"/>
    </source>
</evidence>
<feature type="domain" description="DUF4283" evidence="1">
    <location>
        <begin position="2"/>
        <end position="45"/>
    </location>
</feature>
<dbReference type="Pfam" id="PF14111">
    <property type="entry name" value="DUF4283"/>
    <property type="match status" value="1"/>
</dbReference>
<dbReference type="OMA" id="CAYFPME"/>
<dbReference type="STRING" id="29730.A0A0D2RWB7"/>
<evidence type="ECO:0000259" key="1">
    <source>
        <dbReference type="Pfam" id="PF14111"/>
    </source>
</evidence>
<proteinExistence type="predicted"/>
<dbReference type="AlphaFoldDB" id="A0A0D2RWB7"/>
<accession>A0A0D2RWB7</accession>
<dbReference type="InterPro" id="IPR040256">
    <property type="entry name" value="At4g02000-like"/>
</dbReference>
<dbReference type="PANTHER" id="PTHR31286:SF99">
    <property type="entry name" value="DUF4283 DOMAIN-CONTAINING PROTEIN"/>
    <property type="match status" value="1"/>
</dbReference>
<evidence type="ECO:0000313" key="3">
    <source>
        <dbReference type="Proteomes" id="UP000032304"/>
    </source>
</evidence>
<reference evidence="2 3" key="1">
    <citation type="journal article" date="2012" name="Nature">
        <title>Repeated polyploidization of Gossypium genomes and the evolution of spinnable cotton fibres.</title>
        <authorList>
            <person name="Paterson A.H."/>
            <person name="Wendel J.F."/>
            <person name="Gundlach H."/>
            <person name="Guo H."/>
            <person name="Jenkins J."/>
            <person name="Jin D."/>
            <person name="Llewellyn D."/>
            <person name="Showmaker K.C."/>
            <person name="Shu S."/>
            <person name="Udall J."/>
            <person name="Yoo M.J."/>
            <person name="Byers R."/>
            <person name="Chen W."/>
            <person name="Doron-Faigenboim A."/>
            <person name="Duke M.V."/>
            <person name="Gong L."/>
            <person name="Grimwood J."/>
            <person name="Grover C."/>
            <person name="Grupp K."/>
            <person name="Hu G."/>
            <person name="Lee T.H."/>
            <person name="Li J."/>
            <person name="Lin L."/>
            <person name="Liu T."/>
            <person name="Marler B.S."/>
            <person name="Page J.T."/>
            <person name="Roberts A.W."/>
            <person name="Romanel E."/>
            <person name="Sanders W.S."/>
            <person name="Szadkowski E."/>
            <person name="Tan X."/>
            <person name="Tang H."/>
            <person name="Xu C."/>
            <person name="Wang J."/>
            <person name="Wang Z."/>
            <person name="Zhang D."/>
            <person name="Zhang L."/>
            <person name="Ashrafi H."/>
            <person name="Bedon F."/>
            <person name="Bowers J.E."/>
            <person name="Brubaker C.L."/>
            <person name="Chee P.W."/>
            <person name="Das S."/>
            <person name="Gingle A.R."/>
            <person name="Haigler C.H."/>
            <person name="Harker D."/>
            <person name="Hoffmann L.V."/>
            <person name="Hovav R."/>
            <person name="Jones D.C."/>
            <person name="Lemke C."/>
            <person name="Mansoor S."/>
            <person name="ur Rahman M."/>
            <person name="Rainville L.N."/>
            <person name="Rambani A."/>
            <person name="Reddy U.K."/>
            <person name="Rong J.K."/>
            <person name="Saranga Y."/>
            <person name="Scheffler B.E."/>
            <person name="Scheffler J.A."/>
            <person name="Stelly D.M."/>
            <person name="Triplett B.A."/>
            <person name="Van Deynze A."/>
            <person name="Vaslin M.F."/>
            <person name="Waghmare V.N."/>
            <person name="Walford S.A."/>
            <person name="Wright R.J."/>
            <person name="Zaki E.A."/>
            <person name="Zhang T."/>
            <person name="Dennis E.S."/>
            <person name="Mayer K.F."/>
            <person name="Peterson D.G."/>
            <person name="Rokhsar D.S."/>
            <person name="Wang X."/>
            <person name="Schmutz J."/>
        </authorList>
    </citation>
    <scope>NUCLEOTIDE SEQUENCE [LARGE SCALE GENOMIC DNA]</scope>
</reference>
<dbReference type="Proteomes" id="UP000032304">
    <property type="component" value="Chromosome 4"/>
</dbReference>
<name>A0A0D2RWB7_GOSRA</name>
<dbReference type="EMBL" id="CM001743">
    <property type="protein sequence ID" value="KJB23400.1"/>
    <property type="molecule type" value="Genomic_DNA"/>
</dbReference>
<protein>
    <recommendedName>
        <fullName evidence="1">DUF4283 domain-containing protein</fullName>
    </recommendedName>
</protein>
<dbReference type="Gramene" id="KJB23400">
    <property type="protein sequence ID" value="KJB23400"/>
    <property type="gene ID" value="B456_004G096300"/>
</dbReference>
<dbReference type="PANTHER" id="PTHR31286">
    <property type="entry name" value="GLYCINE-RICH CELL WALL STRUCTURAL PROTEIN 1.8-LIKE"/>
    <property type="match status" value="1"/>
</dbReference>
<organism evidence="2 3">
    <name type="scientific">Gossypium raimondii</name>
    <name type="common">Peruvian cotton</name>
    <name type="synonym">Gossypium klotzschianum subsp. raimondii</name>
    <dbReference type="NCBI Taxonomy" id="29730"/>
    <lineage>
        <taxon>Eukaryota</taxon>
        <taxon>Viridiplantae</taxon>
        <taxon>Streptophyta</taxon>
        <taxon>Embryophyta</taxon>
        <taxon>Tracheophyta</taxon>
        <taxon>Spermatophyta</taxon>
        <taxon>Magnoliopsida</taxon>
        <taxon>eudicotyledons</taxon>
        <taxon>Gunneridae</taxon>
        <taxon>Pentapetalae</taxon>
        <taxon>rosids</taxon>
        <taxon>malvids</taxon>
        <taxon>Malvales</taxon>
        <taxon>Malvaceae</taxon>
        <taxon>Malvoideae</taxon>
        <taxon>Gossypium</taxon>
    </lineage>
</organism>
<keyword evidence="3" id="KW-1185">Reference proteome</keyword>
<dbReference type="eggNOG" id="KOG1075">
    <property type="taxonomic scope" value="Eukaryota"/>
</dbReference>